<dbReference type="PANTHER" id="PTHR43483">
    <property type="entry name" value="MEMBRANE TRANSPORTER PROTEIN HI_0806-RELATED"/>
    <property type="match status" value="1"/>
</dbReference>
<dbReference type="RefSeq" id="WP_013119733.1">
    <property type="nucleotide sequence ID" value="NC_014152.1"/>
</dbReference>
<keyword evidence="2 5" id="KW-0812">Transmembrane</keyword>
<evidence type="ECO:0000256" key="4">
    <source>
        <dbReference type="ARBA" id="ARBA00023136"/>
    </source>
</evidence>
<feature type="transmembrane region" description="Helical" evidence="5">
    <location>
        <begin position="5"/>
        <end position="38"/>
    </location>
</feature>
<dbReference type="InterPro" id="IPR002781">
    <property type="entry name" value="TM_pro_TauE-like"/>
</dbReference>
<keyword evidence="5" id="KW-1003">Cell membrane</keyword>
<gene>
    <name evidence="6" type="ordered locus">TherJR_0845</name>
</gene>
<keyword evidence="3 5" id="KW-1133">Transmembrane helix</keyword>
<proteinExistence type="inferred from homology"/>
<evidence type="ECO:0000256" key="2">
    <source>
        <dbReference type="ARBA" id="ARBA00022692"/>
    </source>
</evidence>
<dbReference type="eggNOG" id="COG0730">
    <property type="taxonomic scope" value="Bacteria"/>
</dbReference>
<evidence type="ECO:0000256" key="3">
    <source>
        <dbReference type="ARBA" id="ARBA00022989"/>
    </source>
</evidence>
<sequence length="256" mass="26319">MQELFLLFIVGILSGIFGALLGLGGGFILIPALTIVLGLPMHQAIGISLISVIATSTGAASLYVREGKADIRLGMVLELSTTIGAIAGALIANMVDGSTLQILFGLLLLYNAVSMVRHREAAAASVNSAGRYSRLPAGLAASGLAGVLSGLLGIGGGLIKIPAMYILMGVPLKRAVATSNFMIGVTASASGFIFFFRGLIDPVTAAPSALGVFLGARLGTRFNDKISVAGLKKVFVVIFLYLAADMILKGLGVKPW</sequence>
<evidence type="ECO:0000313" key="7">
    <source>
        <dbReference type="Proteomes" id="UP000002377"/>
    </source>
</evidence>
<dbReference type="OrthoDB" id="9777163at2"/>
<dbReference type="AlphaFoldDB" id="D5XD64"/>
<name>D5XD64_THEPJ</name>
<dbReference type="HOGENOM" id="CLU_045498_5_2_9"/>
<keyword evidence="7" id="KW-1185">Reference proteome</keyword>
<evidence type="ECO:0000313" key="6">
    <source>
        <dbReference type="EMBL" id="ADG81712.1"/>
    </source>
</evidence>
<feature type="transmembrane region" description="Helical" evidence="5">
    <location>
        <begin position="98"/>
        <end position="116"/>
    </location>
</feature>
<dbReference type="EMBL" id="CP002028">
    <property type="protein sequence ID" value="ADG81712.1"/>
    <property type="molecule type" value="Genomic_DNA"/>
</dbReference>
<evidence type="ECO:0000256" key="1">
    <source>
        <dbReference type="ARBA" id="ARBA00004141"/>
    </source>
</evidence>
<dbReference type="KEGG" id="tjr:TherJR_0845"/>
<dbReference type="Proteomes" id="UP000002377">
    <property type="component" value="Chromosome"/>
</dbReference>
<feature type="transmembrane region" description="Helical" evidence="5">
    <location>
        <begin position="181"/>
        <end position="200"/>
    </location>
</feature>
<comment type="similarity">
    <text evidence="5">Belongs to the 4-toluene sulfonate uptake permease (TSUP) (TC 2.A.102) family.</text>
</comment>
<dbReference type="GO" id="GO:0005886">
    <property type="term" value="C:plasma membrane"/>
    <property type="evidence" value="ECO:0007669"/>
    <property type="project" value="UniProtKB-SubCell"/>
</dbReference>
<dbReference type="Pfam" id="PF01925">
    <property type="entry name" value="TauE"/>
    <property type="match status" value="1"/>
</dbReference>
<feature type="transmembrane region" description="Helical" evidence="5">
    <location>
        <begin position="234"/>
        <end position="253"/>
    </location>
</feature>
<protein>
    <recommendedName>
        <fullName evidence="5">Probable membrane transporter protein</fullName>
    </recommendedName>
</protein>
<comment type="subcellular location">
    <subcellularLocation>
        <location evidence="5">Cell membrane</location>
        <topology evidence="5">Multi-pass membrane protein</topology>
    </subcellularLocation>
    <subcellularLocation>
        <location evidence="1">Membrane</location>
        <topology evidence="1">Multi-pass membrane protein</topology>
    </subcellularLocation>
</comment>
<feature type="transmembrane region" description="Helical" evidence="5">
    <location>
        <begin position="71"/>
        <end position="92"/>
    </location>
</feature>
<reference evidence="6 7" key="1">
    <citation type="submission" date="2010-05" db="EMBL/GenBank/DDBJ databases">
        <title>Complete sequence of Thermincola sp. JR.</title>
        <authorList>
            <consortium name="US DOE Joint Genome Institute"/>
            <person name="Lucas S."/>
            <person name="Copeland A."/>
            <person name="Lapidus A."/>
            <person name="Cheng J.-F."/>
            <person name="Bruce D."/>
            <person name="Goodwin L."/>
            <person name="Pitluck S."/>
            <person name="Chertkov O."/>
            <person name="Detter J.C."/>
            <person name="Han C."/>
            <person name="Tapia R."/>
            <person name="Land M."/>
            <person name="Hauser L."/>
            <person name="Kyrpides N."/>
            <person name="Mikhailova N."/>
            <person name="Hazen T.C."/>
            <person name="Woyke T."/>
        </authorList>
    </citation>
    <scope>NUCLEOTIDE SEQUENCE [LARGE SCALE GENOMIC DNA]</scope>
    <source>
        <strain evidence="6 7">JR</strain>
    </source>
</reference>
<feature type="transmembrane region" description="Helical" evidence="5">
    <location>
        <begin position="44"/>
        <end position="64"/>
    </location>
</feature>
<evidence type="ECO:0000256" key="5">
    <source>
        <dbReference type="RuleBase" id="RU363041"/>
    </source>
</evidence>
<feature type="transmembrane region" description="Helical" evidence="5">
    <location>
        <begin position="137"/>
        <end position="161"/>
    </location>
</feature>
<keyword evidence="4 5" id="KW-0472">Membrane</keyword>
<organism evidence="6 7">
    <name type="scientific">Thermincola potens (strain JR)</name>
    <dbReference type="NCBI Taxonomy" id="635013"/>
    <lineage>
        <taxon>Bacteria</taxon>
        <taxon>Bacillati</taxon>
        <taxon>Bacillota</taxon>
        <taxon>Clostridia</taxon>
        <taxon>Eubacteriales</taxon>
        <taxon>Thermincolaceae</taxon>
        <taxon>Thermincola</taxon>
    </lineage>
</organism>
<dbReference type="STRING" id="635013.TherJR_0845"/>
<accession>D5XD64</accession>
<dbReference type="PANTHER" id="PTHR43483:SF3">
    <property type="entry name" value="MEMBRANE TRANSPORTER PROTEIN HI_0806-RELATED"/>
    <property type="match status" value="1"/>
</dbReference>